<dbReference type="RefSeq" id="WP_064716269.1">
    <property type="nucleotide sequence ID" value="NZ_JMTM01000065.1"/>
</dbReference>
<evidence type="ECO:0000259" key="2">
    <source>
        <dbReference type="Pfam" id="PF01757"/>
    </source>
</evidence>
<dbReference type="AlphaFoldDB" id="A0A199XPK6"/>
<evidence type="ECO:0000256" key="1">
    <source>
        <dbReference type="SAM" id="Phobius"/>
    </source>
</evidence>
<keyword evidence="1" id="KW-1133">Transmembrane helix</keyword>
<dbReference type="InterPro" id="IPR002656">
    <property type="entry name" value="Acyl_transf_3_dom"/>
</dbReference>
<feature type="transmembrane region" description="Helical" evidence="1">
    <location>
        <begin position="307"/>
        <end position="325"/>
    </location>
</feature>
<keyword evidence="1" id="KW-0472">Membrane</keyword>
<accession>A0A199XPK6</accession>
<feature type="domain" description="Acyltransferase 3" evidence="2">
    <location>
        <begin position="14"/>
        <end position="351"/>
    </location>
</feature>
<evidence type="ECO:0000313" key="3">
    <source>
        <dbReference type="EMBL" id="OAZ03269.1"/>
    </source>
</evidence>
<feature type="transmembrane region" description="Helical" evidence="1">
    <location>
        <begin position="213"/>
        <end position="232"/>
    </location>
</feature>
<dbReference type="EMBL" id="JMTM01000065">
    <property type="protein sequence ID" value="OAZ03269.1"/>
    <property type="molecule type" value="Genomic_DNA"/>
</dbReference>
<proteinExistence type="predicted"/>
<gene>
    <name evidence="3" type="ORF">FLB_25150</name>
</gene>
<protein>
    <submittedName>
        <fullName evidence="3">Acyltransferase family protein</fullName>
    </submittedName>
</protein>
<dbReference type="PANTHER" id="PTHR23028:SF134">
    <property type="entry name" value="PUTATIVE (AFU_ORTHOLOGUE AFUA_4G08520)-RELATED"/>
    <property type="match status" value="1"/>
</dbReference>
<feature type="transmembrane region" description="Helical" evidence="1">
    <location>
        <begin position="86"/>
        <end position="103"/>
    </location>
</feature>
<dbReference type="PATRIC" id="fig|29536.5.peg.2615"/>
<comment type="caution">
    <text evidence="3">The sequence shown here is derived from an EMBL/GenBank/DDBJ whole genome shotgun (WGS) entry which is preliminary data.</text>
</comment>
<feature type="transmembrane region" description="Helical" evidence="1">
    <location>
        <begin position="153"/>
        <end position="169"/>
    </location>
</feature>
<dbReference type="Proteomes" id="UP000093807">
    <property type="component" value="Unassembled WGS sequence"/>
</dbReference>
<feature type="transmembrane region" description="Helical" evidence="1">
    <location>
        <begin position="115"/>
        <end position="133"/>
    </location>
</feature>
<dbReference type="Pfam" id="PF01757">
    <property type="entry name" value="Acyl_transf_3"/>
    <property type="match status" value="1"/>
</dbReference>
<keyword evidence="3" id="KW-0012">Acyltransferase</keyword>
<feature type="transmembrane region" description="Helical" evidence="1">
    <location>
        <begin position="239"/>
        <end position="257"/>
    </location>
</feature>
<evidence type="ECO:0000313" key="4">
    <source>
        <dbReference type="Proteomes" id="UP000093807"/>
    </source>
</evidence>
<reference evidence="3 4" key="1">
    <citation type="submission" date="2016-06" db="EMBL/GenBank/DDBJ databases">
        <title>Draft genome sequence of Flavobacterium succinicans strain DD5b.</title>
        <authorList>
            <person name="Poehlein A."/>
            <person name="Daniel R."/>
            <person name="Simeonova D.D."/>
        </authorList>
    </citation>
    <scope>NUCLEOTIDE SEQUENCE [LARGE SCALE GENOMIC DNA]</scope>
    <source>
        <strain evidence="3 4">DD5b</strain>
    </source>
</reference>
<dbReference type="PANTHER" id="PTHR23028">
    <property type="entry name" value="ACETYLTRANSFERASE"/>
    <property type="match status" value="1"/>
</dbReference>
<feature type="transmembrane region" description="Helical" evidence="1">
    <location>
        <begin position="269"/>
        <end position="286"/>
    </location>
</feature>
<keyword evidence="1" id="KW-0812">Transmembrane</keyword>
<dbReference type="GO" id="GO:0016747">
    <property type="term" value="F:acyltransferase activity, transferring groups other than amino-acyl groups"/>
    <property type="evidence" value="ECO:0007669"/>
    <property type="project" value="InterPro"/>
</dbReference>
<name>A0A199XPK6_9FLAO</name>
<feature type="transmembrane region" description="Helical" evidence="1">
    <location>
        <begin position="43"/>
        <end position="66"/>
    </location>
</feature>
<sequence length="370" mass="41941">MQNPTLPTKKHYAILDGLRGVAAIMVVAFHIMEAHATSRFDQVINHGYLAVDFFFLLSGFVISYAYDDRWSKMSIGDFFKIRLIRLQPMVIMGMIVGALCFYYQDSVLWPNIHQVPLWKMLLIMVIGFTLIPVPTSMDIRGWQEMHPLDGPGWSLFFEYIGNILYALFVRKFSNTALAVLVFLSGCFLIHLTLTSPNGDVIGGWSLVPEQLHIGFARLLFPFFGGLLLHRIVRLTTIKNAFLWSSLLLVVVLAMPRIGDSTTVWQNGLYDSLSIIILFPLIVYIGASGTLEGKNASRVCQFLGDISYPIYITHYPLIYIYTAWVANGKIPFQEALPMSILTVVSAIVLAYACLKWYDEPVRNWLKKKVLK</sequence>
<organism evidence="3 4">
    <name type="scientific">Flavobacterium succinicans</name>
    <dbReference type="NCBI Taxonomy" id="29536"/>
    <lineage>
        <taxon>Bacteria</taxon>
        <taxon>Pseudomonadati</taxon>
        <taxon>Bacteroidota</taxon>
        <taxon>Flavobacteriia</taxon>
        <taxon>Flavobacteriales</taxon>
        <taxon>Flavobacteriaceae</taxon>
        <taxon>Flavobacterium</taxon>
    </lineage>
</organism>
<feature type="transmembrane region" description="Helical" evidence="1">
    <location>
        <begin position="176"/>
        <end position="193"/>
    </location>
</feature>
<feature type="transmembrane region" description="Helical" evidence="1">
    <location>
        <begin position="12"/>
        <end position="31"/>
    </location>
</feature>
<feature type="transmembrane region" description="Helical" evidence="1">
    <location>
        <begin position="337"/>
        <end position="356"/>
    </location>
</feature>
<keyword evidence="4" id="KW-1185">Reference proteome</keyword>
<dbReference type="OrthoDB" id="9796461at2"/>
<dbReference type="InterPro" id="IPR050879">
    <property type="entry name" value="Acyltransferase_3"/>
</dbReference>
<keyword evidence="3" id="KW-0808">Transferase</keyword>